<keyword evidence="2" id="KW-1185">Reference proteome</keyword>
<name>A0ACC1SBI7_9HYPO</name>
<comment type="caution">
    <text evidence="1">The sequence shown here is derived from an EMBL/GenBank/DDBJ whole genome shotgun (WGS) entry which is preliminary data.</text>
</comment>
<reference evidence="1" key="1">
    <citation type="submission" date="2022-08" db="EMBL/GenBank/DDBJ databases">
        <title>Genome Sequence of Fusarium decemcellulare.</title>
        <authorList>
            <person name="Buettner E."/>
        </authorList>
    </citation>
    <scope>NUCLEOTIDE SEQUENCE</scope>
    <source>
        <strain evidence="1">Babe19</strain>
    </source>
</reference>
<gene>
    <name evidence="1" type="ORF">NM208_g6908</name>
</gene>
<sequence>MVAPTDLTRPVTIPTNVPAPARDLELKWAASDNESPTLEIVTCSEFVEYAAPVQHFGSKHKFKAIQGFQPEPTLFAIGDSGELTCLLHEVGVSGGWTLHSISPFSAKVVHFDAIDIDDAKIAKPGIYLAASTSDGNNALKLYTAFLASSDLKQEGEGGPETSIWKNVPWIETPDPKGPKSITSLLFGPVKNRAAGYSPLVLFVGTQSHEAKAATFYAVDLTPDLSDPWTSFSPATGANIVVDIQPASPKGEDGVFVLTRSGAQQFTECLFYGINPTGLELVSEGVKRALSGNLGKIQAMSTSRTWLGTDLILACENGVGFVNGRDILTPALKVKGLPSISFSDVVCSEDRNPAKPSETYISIYAISSAGELYFIQGSRKWSTNGSIELWSSGLPIRTNVSRITCRYNKKLRSSQLVYTKDGSNTLMHLLRDPDTGCWSDAAISFEAPQEVTRYNAFVSTISIRDTLGRSIGKGFPINIASESISVLVNERSYTLSEQVTRVTTNDQGQIVLVAAAMASIKAPKYMIHIANGGVNHLATIEAGQRLVRLLSEVNSKEAVINAKSTTGELIFDKKAFEGKNQQLQESVELLQQFPTMVDKVSTSNSSETNFIQLASDDRDGGFLDVIGDVLEWIRNKAKEAVKLVVTPLMRGIKIALTFLDKVIDVVIDTVGPLLDLIGTVLKNNLGFDFNDLFRWLGLTFDNEKTKKNQMILQGCITTALSLPGEITRGTKKDLEAMFDRVEASLEPLLGYRKPISIPDQGDPRTALRKSPLAWLFDSPIINMIMRFNPVSVIIEALSESLTEELSDFIQMPDIFEHFRAAFSTLGNVAQKEFDVFWDLLTRFWERIKDFASDPSRILELLKEGFQDFFHTIFDAVKTLITGLWEAIGQFMDGLLSFFKAEWKIPIISRLFEWYAGQDFTLLNLFTFAVTRIMGLVVGEDQLEYLFNFREPLEAMMSITKQGGVFSAAVMEQPESFGNSFKDLGLTGADARVSNPFPINMLQTDLAFSASDTYTKHLPAGPPPPPAARTANTAYLPPKNKTSAWHDSDHGNHHLSKEAKHRIHKFETWAKGISAVVGGFRFLTVCMETQQLLAGGESHGVAPLVCMLVSTSVTGLGSFCHMGNWLSAREHSAEVKQHLDESFNSIVTGTALSMFFNVSAIGLSATAVWRAKHHSPTQVCSFAATVCTTVGTYSETIAIHIIPGWDEKNAGSTTIKAAQWIELVASGVGFASCCCAPFPLTKPAAPLLSVGDGILSLLSVILTVISATAPFEDDEKEKQS</sequence>
<dbReference type="Proteomes" id="UP001148629">
    <property type="component" value="Unassembled WGS sequence"/>
</dbReference>
<proteinExistence type="predicted"/>
<evidence type="ECO:0000313" key="1">
    <source>
        <dbReference type="EMBL" id="KAJ3535989.1"/>
    </source>
</evidence>
<accession>A0ACC1SBI7</accession>
<evidence type="ECO:0000313" key="2">
    <source>
        <dbReference type="Proteomes" id="UP001148629"/>
    </source>
</evidence>
<dbReference type="EMBL" id="JANRMS010000672">
    <property type="protein sequence ID" value="KAJ3535989.1"/>
    <property type="molecule type" value="Genomic_DNA"/>
</dbReference>
<organism evidence="1 2">
    <name type="scientific">Fusarium decemcellulare</name>
    <dbReference type="NCBI Taxonomy" id="57161"/>
    <lineage>
        <taxon>Eukaryota</taxon>
        <taxon>Fungi</taxon>
        <taxon>Dikarya</taxon>
        <taxon>Ascomycota</taxon>
        <taxon>Pezizomycotina</taxon>
        <taxon>Sordariomycetes</taxon>
        <taxon>Hypocreomycetidae</taxon>
        <taxon>Hypocreales</taxon>
        <taxon>Nectriaceae</taxon>
        <taxon>Fusarium</taxon>
        <taxon>Fusarium decemcellulare species complex</taxon>
    </lineage>
</organism>
<protein>
    <submittedName>
        <fullName evidence="1">Uncharacterized protein</fullName>
    </submittedName>
</protein>